<sequence>MIEYKLNLAGCQCSVVEWNPDGSILVFALHGWLDNLATFESLVEFMPDLRIVAIDFPGHGHSDHIPPGVTYHFVDGIYLIDDLLRHFEQKQINLLGHSMGGAISTLYAASLPDRVKAMVLIESIGPLTAKPEDGVSLLNRSVNQRAALAGKRKPVYTSFDQALTARADVSEVEKNLIKPLVERALVKVEDGYTWRADSRLRITSPVRMSEAHLVEVLSNIEAPVLLIEGEKGFITDSELLQTRKQSIQYLEVVQIPGGHHLHLEQPQTCAAQIQTFFQKIG</sequence>
<dbReference type="InterPro" id="IPR029058">
    <property type="entry name" value="AB_hydrolase_fold"/>
</dbReference>
<dbReference type="PRINTS" id="PR00111">
    <property type="entry name" value="ABHYDROLASE"/>
</dbReference>
<name>A0A545U0I2_9GAMM</name>
<protein>
    <submittedName>
        <fullName evidence="4">Alpha/beta hydrolase</fullName>
    </submittedName>
</protein>
<comment type="similarity">
    <text evidence="1">Belongs to the AB hydrolase superfamily.</text>
</comment>
<comment type="caution">
    <text evidence="4">The sequence shown here is derived from an EMBL/GenBank/DDBJ whole genome shotgun (WGS) entry which is preliminary data.</text>
</comment>
<accession>A0A545U0I2</accession>
<dbReference type="EMBL" id="VIKS01000015">
    <property type="protein sequence ID" value="TQV82975.1"/>
    <property type="molecule type" value="Genomic_DNA"/>
</dbReference>
<dbReference type="RefSeq" id="WP_142934762.1">
    <property type="nucleotide sequence ID" value="NZ_ML660171.1"/>
</dbReference>
<evidence type="ECO:0000259" key="3">
    <source>
        <dbReference type="Pfam" id="PF00561"/>
    </source>
</evidence>
<gene>
    <name evidence="4" type="ORF">FLL46_24705</name>
</gene>
<dbReference type="Proteomes" id="UP000315439">
    <property type="component" value="Unassembled WGS sequence"/>
</dbReference>
<feature type="domain" description="AB hydrolase-1" evidence="3">
    <location>
        <begin position="26"/>
        <end position="265"/>
    </location>
</feature>
<evidence type="ECO:0000313" key="5">
    <source>
        <dbReference type="Proteomes" id="UP000315439"/>
    </source>
</evidence>
<dbReference type="InterPro" id="IPR050266">
    <property type="entry name" value="AB_hydrolase_sf"/>
</dbReference>
<evidence type="ECO:0000256" key="2">
    <source>
        <dbReference type="ARBA" id="ARBA00022801"/>
    </source>
</evidence>
<reference evidence="4 5" key="1">
    <citation type="submission" date="2019-07" db="EMBL/GenBank/DDBJ databases">
        <title>Draft genome for Aliikangiella sp. M105.</title>
        <authorList>
            <person name="Wang G."/>
        </authorList>
    </citation>
    <scope>NUCLEOTIDE SEQUENCE [LARGE SCALE GENOMIC DNA]</scope>
    <source>
        <strain evidence="4 5">M105</strain>
    </source>
</reference>
<keyword evidence="2 4" id="KW-0378">Hydrolase</keyword>
<dbReference type="InterPro" id="IPR000073">
    <property type="entry name" value="AB_hydrolase_1"/>
</dbReference>
<evidence type="ECO:0000313" key="4">
    <source>
        <dbReference type="EMBL" id="TQV82975.1"/>
    </source>
</evidence>
<dbReference type="GO" id="GO:0016020">
    <property type="term" value="C:membrane"/>
    <property type="evidence" value="ECO:0007669"/>
    <property type="project" value="TreeGrafter"/>
</dbReference>
<proteinExistence type="inferred from homology"/>
<keyword evidence="5" id="KW-1185">Reference proteome</keyword>
<dbReference type="GO" id="GO:0016787">
    <property type="term" value="F:hydrolase activity"/>
    <property type="evidence" value="ECO:0007669"/>
    <property type="project" value="UniProtKB-KW"/>
</dbReference>
<dbReference type="Pfam" id="PF00561">
    <property type="entry name" value="Abhydrolase_1"/>
    <property type="match status" value="1"/>
</dbReference>
<dbReference type="AlphaFoldDB" id="A0A545U0I2"/>
<evidence type="ECO:0000256" key="1">
    <source>
        <dbReference type="ARBA" id="ARBA00008645"/>
    </source>
</evidence>
<dbReference type="OrthoDB" id="149912at2"/>
<dbReference type="SUPFAM" id="SSF53474">
    <property type="entry name" value="alpha/beta-Hydrolases"/>
    <property type="match status" value="1"/>
</dbReference>
<dbReference type="PANTHER" id="PTHR43798">
    <property type="entry name" value="MONOACYLGLYCEROL LIPASE"/>
    <property type="match status" value="1"/>
</dbReference>
<dbReference type="Gene3D" id="3.40.50.1820">
    <property type="entry name" value="alpha/beta hydrolase"/>
    <property type="match status" value="1"/>
</dbReference>
<organism evidence="4 5">
    <name type="scientific">Aliikangiella coralliicola</name>
    <dbReference type="NCBI Taxonomy" id="2592383"/>
    <lineage>
        <taxon>Bacteria</taxon>
        <taxon>Pseudomonadati</taxon>
        <taxon>Pseudomonadota</taxon>
        <taxon>Gammaproteobacteria</taxon>
        <taxon>Oceanospirillales</taxon>
        <taxon>Pleioneaceae</taxon>
        <taxon>Aliikangiella</taxon>
    </lineage>
</organism>
<dbReference type="PANTHER" id="PTHR43798:SF14">
    <property type="entry name" value="SERINE HYDROLASE-LIKE PROTEIN DDB_G0286239"/>
    <property type="match status" value="1"/>
</dbReference>